<comment type="caution">
    <text evidence="2">The sequence shown here is derived from an EMBL/GenBank/DDBJ whole genome shotgun (WGS) entry which is preliminary data.</text>
</comment>
<sequence length="66" mass="7498">MRSMRWLREGDRSRSSSLARLKSKARYSNTPSSDTSCREKRSIRTCGKGVLGHKGITTREKKNIIA</sequence>
<gene>
    <name evidence="2" type="ORF">E2C01_051687</name>
</gene>
<evidence type="ECO:0000313" key="2">
    <source>
        <dbReference type="EMBL" id="MPC57700.1"/>
    </source>
</evidence>
<feature type="region of interest" description="Disordered" evidence="1">
    <location>
        <begin position="1"/>
        <end position="41"/>
    </location>
</feature>
<name>A0A5B7GBP3_PORTR</name>
<evidence type="ECO:0000313" key="3">
    <source>
        <dbReference type="Proteomes" id="UP000324222"/>
    </source>
</evidence>
<feature type="compositionally biased region" description="Basic and acidic residues" evidence="1">
    <location>
        <begin position="1"/>
        <end position="14"/>
    </location>
</feature>
<keyword evidence="3" id="KW-1185">Reference proteome</keyword>
<evidence type="ECO:0000256" key="1">
    <source>
        <dbReference type="SAM" id="MobiDB-lite"/>
    </source>
</evidence>
<protein>
    <submittedName>
        <fullName evidence="2">Uncharacterized protein</fullName>
    </submittedName>
</protein>
<dbReference type="Proteomes" id="UP000324222">
    <property type="component" value="Unassembled WGS sequence"/>
</dbReference>
<dbReference type="EMBL" id="VSRR010015005">
    <property type="protein sequence ID" value="MPC57700.1"/>
    <property type="molecule type" value="Genomic_DNA"/>
</dbReference>
<reference evidence="2 3" key="1">
    <citation type="submission" date="2019-05" db="EMBL/GenBank/DDBJ databases">
        <title>Another draft genome of Portunus trituberculatus and its Hox gene families provides insights of decapod evolution.</title>
        <authorList>
            <person name="Jeong J.-H."/>
            <person name="Song I."/>
            <person name="Kim S."/>
            <person name="Choi T."/>
            <person name="Kim D."/>
            <person name="Ryu S."/>
            <person name="Kim W."/>
        </authorList>
    </citation>
    <scope>NUCLEOTIDE SEQUENCE [LARGE SCALE GENOMIC DNA]</scope>
    <source>
        <tissue evidence="2">Muscle</tissue>
    </source>
</reference>
<organism evidence="2 3">
    <name type="scientific">Portunus trituberculatus</name>
    <name type="common">Swimming crab</name>
    <name type="synonym">Neptunus trituberculatus</name>
    <dbReference type="NCBI Taxonomy" id="210409"/>
    <lineage>
        <taxon>Eukaryota</taxon>
        <taxon>Metazoa</taxon>
        <taxon>Ecdysozoa</taxon>
        <taxon>Arthropoda</taxon>
        <taxon>Crustacea</taxon>
        <taxon>Multicrustacea</taxon>
        <taxon>Malacostraca</taxon>
        <taxon>Eumalacostraca</taxon>
        <taxon>Eucarida</taxon>
        <taxon>Decapoda</taxon>
        <taxon>Pleocyemata</taxon>
        <taxon>Brachyura</taxon>
        <taxon>Eubrachyura</taxon>
        <taxon>Portunoidea</taxon>
        <taxon>Portunidae</taxon>
        <taxon>Portuninae</taxon>
        <taxon>Portunus</taxon>
    </lineage>
</organism>
<dbReference type="AlphaFoldDB" id="A0A5B7GBP3"/>
<accession>A0A5B7GBP3</accession>
<proteinExistence type="predicted"/>